<gene>
    <name evidence="1" type="ORF">EHO51_16235</name>
</gene>
<proteinExistence type="predicted"/>
<evidence type="ECO:0000313" key="2">
    <source>
        <dbReference type="Proteomes" id="UP000273982"/>
    </source>
</evidence>
<dbReference type="Proteomes" id="UP000273982">
    <property type="component" value="Chromosome"/>
</dbReference>
<dbReference type="RefSeq" id="WP_124739746.1">
    <property type="nucleotide sequence ID" value="NZ_CP034086.1"/>
</dbReference>
<sequence>MKPTVGRIVHYFIEDANRQTPGMGQGPYAAIITRVHSDVILDLMVLQPADARHAGSVIKLEEASEDSVSYWTWPPRI</sequence>
<dbReference type="AlphaFoldDB" id="A0A3G8MA51"/>
<accession>A0A3G8MA51</accession>
<organism evidence="1 2">
    <name type="scientific">Methylocystis rosea</name>
    <dbReference type="NCBI Taxonomy" id="173366"/>
    <lineage>
        <taxon>Bacteria</taxon>
        <taxon>Pseudomonadati</taxon>
        <taxon>Pseudomonadota</taxon>
        <taxon>Alphaproteobacteria</taxon>
        <taxon>Hyphomicrobiales</taxon>
        <taxon>Methylocystaceae</taxon>
        <taxon>Methylocystis</taxon>
    </lineage>
</organism>
<reference evidence="1 2" key="1">
    <citation type="submission" date="2018-11" db="EMBL/GenBank/DDBJ databases">
        <title>Genome squencing of methanotrophic bacteria isolated from alkaline groundwater in Korea.</title>
        <authorList>
            <person name="Nguyen L.N."/>
        </authorList>
    </citation>
    <scope>NUCLEOTIDE SEQUENCE [LARGE SCALE GENOMIC DNA]</scope>
    <source>
        <strain evidence="1 2">GW6</strain>
    </source>
</reference>
<dbReference type="KEGG" id="mros:EHO51_16235"/>
<dbReference type="EMBL" id="CP034086">
    <property type="protein sequence ID" value="AZG78155.1"/>
    <property type="molecule type" value="Genomic_DNA"/>
</dbReference>
<protein>
    <submittedName>
        <fullName evidence="1">Uncharacterized protein</fullName>
    </submittedName>
</protein>
<evidence type="ECO:0000313" key="1">
    <source>
        <dbReference type="EMBL" id="AZG78155.1"/>
    </source>
</evidence>
<name>A0A3G8MA51_9HYPH</name>